<feature type="compositionally biased region" description="Basic and acidic residues" evidence="1">
    <location>
        <begin position="1"/>
        <end position="17"/>
    </location>
</feature>
<evidence type="ECO:0000313" key="2">
    <source>
        <dbReference type="EMBL" id="MPD03347.1"/>
    </source>
</evidence>
<evidence type="ECO:0000256" key="1">
    <source>
        <dbReference type="SAM" id="MobiDB-lite"/>
    </source>
</evidence>
<dbReference type="AlphaFoldDB" id="A0A5B7K9S8"/>
<accession>A0A5B7K9S8</accession>
<dbReference type="EMBL" id="VSRR010135755">
    <property type="protein sequence ID" value="MPD03347.1"/>
    <property type="molecule type" value="Genomic_DNA"/>
</dbReference>
<sequence>MRRERAASEKPDRRDGRWGVVGLMSGRGAEVPTDWRAGVTQSRLTADSEQRASEGGEGMTCLEWSQASTVTETR</sequence>
<keyword evidence="3" id="KW-1185">Reference proteome</keyword>
<comment type="caution">
    <text evidence="2">The sequence shown here is derived from an EMBL/GenBank/DDBJ whole genome shotgun (WGS) entry which is preliminary data.</text>
</comment>
<organism evidence="2 3">
    <name type="scientific">Portunus trituberculatus</name>
    <name type="common">Swimming crab</name>
    <name type="synonym">Neptunus trituberculatus</name>
    <dbReference type="NCBI Taxonomy" id="210409"/>
    <lineage>
        <taxon>Eukaryota</taxon>
        <taxon>Metazoa</taxon>
        <taxon>Ecdysozoa</taxon>
        <taxon>Arthropoda</taxon>
        <taxon>Crustacea</taxon>
        <taxon>Multicrustacea</taxon>
        <taxon>Malacostraca</taxon>
        <taxon>Eumalacostraca</taxon>
        <taxon>Eucarida</taxon>
        <taxon>Decapoda</taxon>
        <taxon>Pleocyemata</taxon>
        <taxon>Brachyura</taxon>
        <taxon>Eubrachyura</taxon>
        <taxon>Portunoidea</taxon>
        <taxon>Portunidae</taxon>
        <taxon>Portuninae</taxon>
        <taxon>Portunus</taxon>
    </lineage>
</organism>
<evidence type="ECO:0000313" key="3">
    <source>
        <dbReference type="Proteomes" id="UP000324222"/>
    </source>
</evidence>
<gene>
    <name evidence="2" type="ORF">E2C01_098980</name>
</gene>
<proteinExistence type="predicted"/>
<dbReference type="Proteomes" id="UP000324222">
    <property type="component" value="Unassembled WGS sequence"/>
</dbReference>
<protein>
    <submittedName>
        <fullName evidence="2">Uncharacterized protein</fullName>
    </submittedName>
</protein>
<feature type="region of interest" description="Disordered" evidence="1">
    <location>
        <begin position="1"/>
        <end position="20"/>
    </location>
</feature>
<reference evidence="2 3" key="1">
    <citation type="submission" date="2019-05" db="EMBL/GenBank/DDBJ databases">
        <title>Another draft genome of Portunus trituberculatus and its Hox gene families provides insights of decapod evolution.</title>
        <authorList>
            <person name="Jeong J.-H."/>
            <person name="Song I."/>
            <person name="Kim S."/>
            <person name="Choi T."/>
            <person name="Kim D."/>
            <person name="Ryu S."/>
            <person name="Kim W."/>
        </authorList>
    </citation>
    <scope>NUCLEOTIDE SEQUENCE [LARGE SCALE GENOMIC DNA]</scope>
    <source>
        <tissue evidence="2">Muscle</tissue>
    </source>
</reference>
<name>A0A5B7K9S8_PORTR</name>